<evidence type="ECO:0000313" key="2">
    <source>
        <dbReference type="Proteomes" id="UP000619486"/>
    </source>
</evidence>
<reference evidence="1" key="1">
    <citation type="journal article" date="2014" name="Int. J. Syst. Evol. Microbiol.">
        <title>Complete genome sequence of Corynebacterium casei LMG S-19264T (=DSM 44701T), isolated from a smear-ripened cheese.</title>
        <authorList>
            <consortium name="US DOE Joint Genome Institute (JGI-PGF)"/>
            <person name="Walter F."/>
            <person name="Albersmeier A."/>
            <person name="Kalinowski J."/>
            <person name="Ruckert C."/>
        </authorList>
    </citation>
    <scope>NUCLEOTIDE SEQUENCE</scope>
    <source>
        <strain evidence="1">JCM 3172</strain>
    </source>
</reference>
<keyword evidence="2" id="KW-1185">Reference proteome</keyword>
<evidence type="ECO:0000313" key="1">
    <source>
        <dbReference type="EMBL" id="GGT15527.1"/>
    </source>
</evidence>
<dbReference type="InterPro" id="IPR036890">
    <property type="entry name" value="HATPase_C_sf"/>
</dbReference>
<dbReference type="CDD" id="cd16936">
    <property type="entry name" value="HATPase_RsbW-like"/>
    <property type="match status" value="1"/>
</dbReference>
<dbReference type="AlphaFoldDB" id="A0A918GWL8"/>
<dbReference type="InterPro" id="IPR050267">
    <property type="entry name" value="Anti-sigma-factor_SerPK"/>
</dbReference>
<dbReference type="GO" id="GO:0005524">
    <property type="term" value="F:ATP binding"/>
    <property type="evidence" value="ECO:0007669"/>
    <property type="project" value="UniProtKB-KW"/>
</dbReference>
<dbReference type="RefSeq" id="WP_019891228.1">
    <property type="nucleotide sequence ID" value="NZ_BMQQ01000001.1"/>
</dbReference>
<proteinExistence type="predicted"/>
<name>A0A918GWL8_9ACTN</name>
<keyword evidence="1" id="KW-0547">Nucleotide-binding</keyword>
<accession>A0A918GWL8</accession>
<gene>
    <name evidence="1" type="ORF">GCM10014713_05420</name>
</gene>
<dbReference type="EMBL" id="BMQQ01000001">
    <property type="protein sequence ID" value="GGT15527.1"/>
    <property type="molecule type" value="Genomic_DNA"/>
</dbReference>
<dbReference type="Gene3D" id="3.30.565.10">
    <property type="entry name" value="Histidine kinase-like ATPase, C-terminal domain"/>
    <property type="match status" value="1"/>
</dbReference>
<keyword evidence="1" id="KW-0067">ATP-binding</keyword>
<organism evidence="1 2">
    <name type="scientific">Streptomyces purpureus</name>
    <dbReference type="NCBI Taxonomy" id="1951"/>
    <lineage>
        <taxon>Bacteria</taxon>
        <taxon>Bacillati</taxon>
        <taxon>Actinomycetota</taxon>
        <taxon>Actinomycetes</taxon>
        <taxon>Kitasatosporales</taxon>
        <taxon>Streptomycetaceae</taxon>
        <taxon>Streptomyces</taxon>
    </lineage>
</organism>
<sequence length="141" mass="15240">MTTGPLSENGNWLCPEATQGLIAQFEGDLGDVTDARLAAGLCLDSLAHHDPPASPESRGDILLVITELAAAAVRRAPGPFTVRLRRTLDGVHVAVEGTRPALPRPTRHVDGLGRQIVRSLSRHVSVSRDPRRQEIHALLPW</sequence>
<dbReference type="Proteomes" id="UP000619486">
    <property type="component" value="Unassembled WGS sequence"/>
</dbReference>
<reference evidence="1" key="2">
    <citation type="submission" date="2020-09" db="EMBL/GenBank/DDBJ databases">
        <authorList>
            <person name="Sun Q."/>
            <person name="Ohkuma M."/>
        </authorList>
    </citation>
    <scope>NUCLEOTIDE SEQUENCE</scope>
    <source>
        <strain evidence="1">JCM 3172</strain>
    </source>
</reference>
<dbReference type="PANTHER" id="PTHR35526:SF3">
    <property type="entry name" value="ANTI-SIGMA-F FACTOR RSBW"/>
    <property type="match status" value="1"/>
</dbReference>
<comment type="caution">
    <text evidence="1">The sequence shown here is derived from an EMBL/GenBank/DDBJ whole genome shotgun (WGS) entry which is preliminary data.</text>
</comment>
<dbReference type="PANTHER" id="PTHR35526">
    <property type="entry name" value="ANTI-SIGMA-F FACTOR RSBW-RELATED"/>
    <property type="match status" value="1"/>
</dbReference>
<protein>
    <submittedName>
        <fullName evidence="1">ATP-binding protein</fullName>
    </submittedName>
</protein>